<keyword evidence="10" id="KW-1185">Reference proteome</keyword>
<gene>
    <name evidence="9" type="ORF">HNR30_009315</name>
</gene>
<feature type="compositionally biased region" description="Basic and acidic residues" evidence="6">
    <location>
        <begin position="84"/>
        <end position="103"/>
    </location>
</feature>
<dbReference type="Proteomes" id="UP000530928">
    <property type="component" value="Unassembled WGS sequence"/>
</dbReference>
<accession>A0A7W0HW48</accession>
<dbReference type="RefSeq" id="WP_246380410.1">
    <property type="nucleotide sequence ID" value="NZ_BAABAM010000018.1"/>
</dbReference>
<feature type="domain" description="Cardiolipin synthase N-terminal" evidence="8">
    <location>
        <begin position="12"/>
        <end position="57"/>
    </location>
</feature>
<evidence type="ECO:0000256" key="1">
    <source>
        <dbReference type="ARBA" id="ARBA00004651"/>
    </source>
</evidence>
<evidence type="ECO:0000313" key="9">
    <source>
        <dbReference type="EMBL" id="MBA2897909.1"/>
    </source>
</evidence>
<evidence type="ECO:0000256" key="2">
    <source>
        <dbReference type="ARBA" id="ARBA00022475"/>
    </source>
</evidence>
<evidence type="ECO:0000256" key="3">
    <source>
        <dbReference type="ARBA" id="ARBA00022692"/>
    </source>
</evidence>
<evidence type="ECO:0000256" key="4">
    <source>
        <dbReference type="ARBA" id="ARBA00022989"/>
    </source>
</evidence>
<keyword evidence="5 7" id="KW-0472">Membrane</keyword>
<keyword evidence="2" id="KW-1003">Cell membrane</keyword>
<keyword evidence="3 7" id="KW-0812">Transmembrane</keyword>
<reference evidence="9 10" key="1">
    <citation type="submission" date="2020-07" db="EMBL/GenBank/DDBJ databases">
        <title>Genomic Encyclopedia of Type Strains, Phase IV (KMG-IV): sequencing the most valuable type-strain genomes for metagenomic binning, comparative biology and taxonomic classification.</title>
        <authorList>
            <person name="Goeker M."/>
        </authorList>
    </citation>
    <scope>NUCLEOTIDE SEQUENCE [LARGE SCALE GENOMIC DNA]</scope>
    <source>
        <strain evidence="9 10">DSM 45533</strain>
    </source>
</reference>
<dbReference type="EMBL" id="JACDUR010000015">
    <property type="protein sequence ID" value="MBA2897909.1"/>
    <property type="molecule type" value="Genomic_DNA"/>
</dbReference>
<evidence type="ECO:0000256" key="5">
    <source>
        <dbReference type="ARBA" id="ARBA00023136"/>
    </source>
</evidence>
<sequence>MAGVLISLAVLAFWLYSLFDVITTPEEETRNLPKVLWVLVIVLVPIIGSLFWLMLGRPQGPRAPRMRSPRLGGEPQPPAQPPKGPDDDPDFLKDLERRMRGED</sequence>
<evidence type="ECO:0000259" key="8">
    <source>
        <dbReference type="Pfam" id="PF13396"/>
    </source>
</evidence>
<protein>
    <recommendedName>
        <fullName evidence="8">Cardiolipin synthase N-terminal domain-containing protein</fullName>
    </recommendedName>
</protein>
<dbReference type="InterPro" id="IPR027379">
    <property type="entry name" value="CLS_N"/>
</dbReference>
<dbReference type="GO" id="GO:0005886">
    <property type="term" value="C:plasma membrane"/>
    <property type="evidence" value="ECO:0007669"/>
    <property type="project" value="UniProtKB-SubCell"/>
</dbReference>
<keyword evidence="4 7" id="KW-1133">Transmembrane helix</keyword>
<organism evidence="9 10">
    <name type="scientific">Nonomuraea soli</name>
    <dbReference type="NCBI Taxonomy" id="1032476"/>
    <lineage>
        <taxon>Bacteria</taxon>
        <taxon>Bacillati</taxon>
        <taxon>Actinomycetota</taxon>
        <taxon>Actinomycetes</taxon>
        <taxon>Streptosporangiales</taxon>
        <taxon>Streptosporangiaceae</taxon>
        <taxon>Nonomuraea</taxon>
    </lineage>
</organism>
<dbReference type="AlphaFoldDB" id="A0A7W0HW48"/>
<feature type="region of interest" description="Disordered" evidence="6">
    <location>
        <begin position="60"/>
        <end position="103"/>
    </location>
</feature>
<evidence type="ECO:0000313" key="10">
    <source>
        <dbReference type="Proteomes" id="UP000530928"/>
    </source>
</evidence>
<comment type="subcellular location">
    <subcellularLocation>
        <location evidence="1">Cell membrane</location>
        <topology evidence="1">Multi-pass membrane protein</topology>
    </subcellularLocation>
</comment>
<feature type="transmembrane region" description="Helical" evidence="7">
    <location>
        <begin position="35"/>
        <end position="55"/>
    </location>
</feature>
<name>A0A7W0HW48_9ACTN</name>
<comment type="caution">
    <text evidence="9">The sequence shown here is derived from an EMBL/GenBank/DDBJ whole genome shotgun (WGS) entry which is preliminary data.</text>
</comment>
<evidence type="ECO:0000256" key="6">
    <source>
        <dbReference type="SAM" id="MobiDB-lite"/>
    </source>
</evidence>
<evidence type="ECO:0000256" key="7">
    <source>
        <dbReference type="SAM" id="Phobius"/>
    </source>
</evidence>
<proteinExistence type="predicted"/>
<dbReference type="Pfam" id="PF13396">
    <property type="entry name" value="PLDc_N"/>
    <property type="match status" value="1"/>
</dbReference>